<dbReference type="Proteomes" id="UP000694865">
    <property type="component" value="Unplaced"/>
</dbReference>
<dbReference type="Gene3D" id="1.20.1250.20">
    <property type="entry name" value="MFS general substrate transporter like domains"/>
    <property type="match status" value="1"/>
</dbReference>
<feature type="transmembrane region" description="Helical" evidence="2">
    <location>
        <begin position="144"/>
        <end position="164"/>
    </location>
</feature>
<keyword evidence="2" id="KW-1133">Transmembrane helix</keyword>
<dbReference type="SUPFAM" id="SSF103473">
    <property type="entry name" value="MFS general substrate transporter"/>
    <property type="match status" value="1"/>
</dbReference>
<reference evidence="5" key="1">
    <citation type="submission" date="2025-08" db="UniProtKB">
        <authorList>
            <consortium name="RefSeq"/>
        </authorList>
    </citation>
    <scope>IDENTIFICATION</scope>
    <source>
        <tissue evidence="5">Testes</tissue>
    </source>
</reference>
<dbReference type="PANTHER" id="PTHR11360">
    <property type="entry name" value="MONOCARBOXYLATE TRANSPORTER"/>
    <property type="match status" value="1"/>
</dbReference>
<feature type="transmembrane region" description="Helical" evidence="2">
    <location>
        <begin position="57"/>
        <end position="75"/>
    </location>
</feature>
<dbReference type="PANTHER" id="PTHR11360:SF284">
    <property type="entry name" value="EG:103B4.3 PROTEIN-RELATED"/>
    <property type="match status" value="1"/>
</dbReference>
<gene>
    <name evidence="5" type="primary">LOC100368469</name>
</gene>
<protein>
    <submittedName>
        <fullName evidence="5">Monocarboxylate transporter 12-like</fullName>
    </submittedName>
</protein>
<dbReference type="GeneID" id="100368469"/>
<dbReference type="PROSITE" id="PS50850">
    <property type="entry name" value="MFS"/>
    <property type="match status" value="1"/>
</dbReference>
<comment type="subcellular location">
    <subcellularLocation>
        <location evidence="1">Membrane</location>
        <topology evidence="1">Multi-pass membrane protein</topology>
    </subcellularLocation>
</comment>
<proteinExistence type="predicted"/>
<feature type="transmembrane region" description="Helical" evidence="2">
    <location>
        <begin position="110"/>
        <end position="132"/>
    </location>
</feature>
<dbReference type="RefSeq" id="XP_002733855.1">
    <property type="nucleotide sequence ID" value="XM_002733809.1"/>
</dbReference>
<evidence type="ECO:0000259" key="3">
    <source>
        <dbReference type="PROSITE" id="PS50850"/>
    </source>
</evidence>
<keyword evidence="4" id="KW-1185">Reference proteome</keyword>
<keyword evidence="2" id="KW-0812">Transmembrane</keyword>
<accession>A0ABM0GNH9</accession>
<feature type="transmembrane region" description="Helical" evidence="2">
    <location>
        <begin position="82"/>
        <end position="104"/>
    </location>
</feature>
<feature type="transmembrane region" description="Helical" evidence="2">
    <location>
        <begin position="176"/>
        <end position="194"/>
    </location>
</feature>
<dbReference type="InterPro" id="IPR020846">
    <property type="entry name" value="MFS_dom"/>
</dbReference>
<feature type="transmembrane region" description="Helical" evidence="2">
    <location>
        <begin position="310"/>
        <end position="332"/>
    </location>
</feature>
<feature type="domain" description="Major facilitator superfamily (MFS) profile" evidence="3">
    <location>
        <begin position="21"/>
        <end position="455"/>
    </location>
</feature>
<evidence type="ECO:0000256" key="1">
    <source>
        <dbReference type="ARBA" id="ARBA00004141"/>
    </source>
</evidence>
<dbReference type="InterPro" id="IPR050327">
    <property type="entry name" value="Proton-linked_MCT"/>
</dbReference>
<dbReference type="CDD" id="cd17352">
    <property type="entry name" value="MFS_MCT_SLC16"/>
    <property type="match status" value="1"/>
</dbReference>
<keyword evidence="2" id="KW-0472">Membrane</keyword>
<evidence type="ECO:0000256" key="2">
    <source>
        <dbReference type="SAM" id="Phobius"/>
    </source>
</evidence>
<feature type="transmembrane region" description="Helical" evidence="2">
    <location>
        <begin position="277"/>
        <end position="298"/>
    </location>
</feature>
<sequence length="475" mass="52310">MNEKKPCSVEEPPDGGYGWVILVSSMAIAFICGGNFYNCGIFLVSFVEHFQQGTAQVSLIGSISSALYVSSGLLANPLCKRFGVRIVVMVAGSISTVGVILSIFTPSLMFLYFSYGVLVGFGRGVSVFSTFLIMPQYFKKRYAVANGMTFVGVSVGILCLAPLYNFVIEVYGWRGAMFIVAGIDVHLLVFGSLLRPLPRESNGEKNTFYKLTAGNSERDDVSKNELKYHHSLESMAMLREQEYSPVKTKHIRTGHFFIKCSNLPVLKLFLKNPVFSLIYFAQLLESFGISTTLMYIVARAISMDISRLNASFLMTLMGIGWMMGCLSHGWIVHTGYISAITLMGLTIAGSGMAVLCIVFVHTYALLVVFVVCYGIFCGTYQPVIMVALRECVEDKDHGTAAALDWSIMSVGYMFGPPIAGWLYDTSGTFNTPFLVAGGVLVCSGIMVLLASRMKTRLEYGPFSPRDYEVQIWRNP</sequence>
<dbReference type="InterPro" id="IPR036259">
    <property type="entry name" value="MFS_trans_sf"/>
</dbReference>
<feature type="transmembrane region" description="Helical" evidence="2">
    <location>
        <begin position="16"/>
        <end position="37"/>
    </location>
</feature>
<evidence type="ECO:0000313" key="5">
    <source>
        <dbReference type="RefSeq" id="XP_002733855.1"/>
    </source>
</evidence>
<evidence type="ECO:0000313" key="4">
    <source>
        <dbReference type="Proteomes" id="UP000694865"/>
    </source>
</evidence>
<dbReference type="InterPro" id="IPR011701">
    <property type="entry name" value="MFS"/>
</dbReference>
<organism evidence="4 5">
    <name type="scientific">Saccoglossus kowalevskii</name>
    <name type="common">Acorn worm</name>
    <dbReference type="NCBI Taxonomy" id="10224"/>
    <lineage>
        <taxon>Eukaryota</taxon>
        <taxon>Metazoa</taxon>
        <taxon>Hemichordata</taxon>
        <taxon>Enteropneusta</taxon>
        <taxon>Harrimaniidae</taxon>
        <taxon>Saccoglossus</taxon>
    </lineage>
</organism>
<feature type="transmembrane region" description="Helical" evidence="2">
    <location>
        <begin position="366"/>
        <end position="388"/>
    </location>
</feature>
<feature type="transmembrane region" description="Helical" evidence="2">
    <location>
        <begin position="429"/>
        <end position="450"/>
    </location>
</feature>
<name>A0ABM0GNH9_SACKO</name>
<dbReference type="Pfam" id="PF07690">
    <property type="entry name" value="MFS_1"/>
    <property type="match status" value="1"/>
</dbReference>
<feature type="transmembrane region" description="Helical" evidence="2">
    <location>
        <begin position="339"/>
        <end position="360"/>
    </location>
</feature>